<proteinExistence type="predicted"/>
<dbReference type="Gramene" id="TuG1812G0100000883.01.T01">
    <property type="protein sequence ID" value="TuG1812G0100000883.01.T01"/>
    <property type="gene ID" value="TuG1812G0100000883.01"/>
</dbReference>
<reference evidence="1" key="3">
    <citation type="submission" date="2022-06" db="UniProtKB">
        <authorList>
            <consortium name="EnsemblPlants"/>
        </authorList>
    </citation>
    <scope>IDENTIFICATION</scope>
</reference>
<reference evidence="2" key="1">
    <citation type="journal article" date="2013" name="Nature">
        <title>Draft genome of the wheat A-genome progenitor Triticum urartu.</title>
        <authorList>
            <person name="Ling H.Q."/>
            <person name="Zhao S."/>
            <person name="Liu D."/>
            <person name="Wang J."/>
            <person name="Sun H."/>
            <person name="Zhang C."/>
            <person name="Fan H."/>
            <person name="Li D."/>
            <person name="Dong L."/>
            <person name="Tao Y."/>
            <person name="Gao C."/>
            <person name="Wu H."/>
            <person name="Li Y."/>
            <person name="Cui Y."/>
            <person name="Guo X."/>
            <person name="Zheng S."/>
            <person name="Wang B."/>
            <person name="Yu K."/>
            <person name="Liang Q."/>
            <person name="Yang W."/>
            <person name="Lou X."/>
            <person name="Chen J."/>
            <person name="Feng M."/>
            <person name="Jian J."/>
            <person name="Zhang X."/>
            <person name="Luo G."/>
            <person name="Jiang Y."/>
            <person name="Liu J."/>
            <person name="Wang Z."/>
            <person name="Sha Y."/>
            <person name="Zhang B."/>
            <person name="Wu H."/>
            <person name="Tang D."/>
            <person name="Shen Q."/>
            <person name="Xue P."/>
            <person name="Zou S."/>
            <person name="Wang X."/>
            <person name="Liu X."/>
            <person name="Wang F."/>
            <person name="Yang Y."/>
            <person name="An X."/>
            <person name="Dong Z."/>
            <person name="Zhang K."/>
            <person name="Zhang X."/>
            <person name="Luo M.C."/>
            <person name="Dvorak J."/>
            <person name="Tong Y."/>
            <person name="Wang J."/>
            <person name="Yang H."/>
            <person name="Li Z."/>
            <person name="Wang D."/>
            <person name="Zhang A."/>
            <person name="Wang J."/>
        </authorList>
    </citation>
    <scope>NUCLEOTIDE SEQUENCE</scope>
    <source>
        <strain evidence="2">cv. G1812</strain>
    </source>
</reference>
<dbReference type="AlphaFoldDB" id="A0A8R7JW69"/>
<name>A0A8R7JW69_TRIUA</name>
<dbReference type="EnsemblPlants" id="TuG1812G0100000883.01.T01">
    <property type="protein sequence ID" value="TuG1812G0100000883.01.T01"/>
    <property type="gene ID" value="TuG1812G0100000883.01"/>
</dbReference>
<protein>
    <submittedName>
        <fullName evidence="1">Uncharacterized protein</fullName>
    </submittedName>
</protein>
<keyword evidence="2" id="KW-1185">Reference proteome</keyword>
<accession>A0A8R7JW69</accession>
<sequence>MSGSYNIGSLMVGLNKDKALFTILELGMEEILTQVVEQLYKRVIY</sequence>
<evidence type="ECO:0000313" key="1">
    <source>
        <dbReference type="EnsemblPlants" id="TuG1812G0100000883.01.T01"/>
    </source>
</evidence>
<organism evidence="1 2">
    <name type="scientific">Triticum urartu</name>
    <name type="common">Red wild einkorn</name>
    <name type="synonym">Crithodium urartu</name>
    <dbReference type="NCBI Taxonomy" id="4572"/>
    <lineage>
        <taxon>Eukaryota</taxon>
        <taxon>Viridiplantae</taxon>
        <taxon>Streptophyta</taxon>
        <taxon>Embryophyta</taxon>
        <taxon>Tracheophyta</taxon>
        <taxon>Spermatophyta</taxon>
        <taxon>Magnoliopsida</taxon>
        <taxon>Liliopsida</taxon>
        <taxon>Poales</taxon>
        <taxon>Poaceae</taxon>
        <taxon>BOP clade</taxon>
        <taxon>Pooideae</taxon>
        <taxon>Triticodae</taxon>
        <taxon>Triticeae</taxon>
        <taxon>Triticinae</taxon>
        <taxon>Triticum</taxon>
    </lineage>
</organism>
<evidence type="ECO:0000313" key="2">
    <source>
        <dbReference type="Proteomes" id="UP000015106"/>
    </source>
</evidence>
<reference evidence="1" key="2">
    <citation type="submission" date="2018-03" db="EMBL/GenBank/DDBJ databases">
        <title>The Triticum urartu genome reveals the dynamic nature of wheat genome evolution.</title>
        <authorList>
            <person name="Ling H."/>
            <person name="Ma B."/>
            <person name="Shi X."/>
            <person name="Liu H."/>
            <person name="Dong L."/>
            <person name="Sun H."/>
            <person name="Cao Y."/>
            <person name="Gao Q."/>
            <person name="Zheng S."/>
            <person name="Li Y."/>
            <person name="Yu Y."/>
            <person name="Du H."/>
            <person name="Qi M."/>
            <person name="Li Y."/>
            <person name="Yu H."/>
            <person name="Cui Y."/>
            <person name="Wang N."/>
            <person name="Chen C."/>
            <person name="Wu H."/>
            <person name="Zhao Y."/>
            <person name="Zhang J."/>
            <person name="Li Y."/>
            <person name="Zhou W."/>
            <person name="Zhang B."/>
            <person name="Hu W."/>
            <person name="Eijk M."/>
            <person name="Tang J."/>
            <person name="Witsenboer H."/>
            <person name="Zhao S."/>
            <person name="Li Z."/>
            <person name="Zhang A."/>
            <person name="Wang D."/>
            <person name="Liang C."/>
        </authorList>
    </citation>
    <scope>NUCLEOTIDE SEQUENCE [LARGE SCALE GENOMIC DNA]</scope>
    <source>
        <strain evidence="1">cv. G1812</strain>
    </source>
</reference>
<dbReference type="Proteomes" id="UP000015106">
    <property type="component" value="Chromosome 1"/>
</dbReference>